<dbReference type="Pfam" id="PF02767">
    <property type="entry name" value="DNA_pol3_beta_2"/>
    <property type="match status" value="1"/>
</dbReference>
<sequence>MDAMIPAMVAVLPYAAKETDRPVLNGVSVSLGKEMLIAAGDGHRMGLKTLPLSFKEDRSVIFPRGSVSSLEFLWKKTGRMPPLDGTLVSVIIAKKHAHVAFDGKQGMRFRFGEGTTVVVKLVQGDPPAWGKLIPKKDPILQVQFFAAELERAIKRISASGANMVKLAFREDFAIISAKAEDQEMESTIPIHITKGDPNEMGLSPQYLLDYLKGKEGVIIRSWEGDTSPVVLSHGTTPRVLIMPMKLGEKKEASVAAESKAETSPDASP</sequence>
<dbReference type="EMBL" id="LAZR01056626">
    <property type="protein sequence ID" value="KKK73789.1"/>
    <property type="molecule type" value="Genomic_DNA"/>
</dbReference>
<dbReference type="GO" id="GO:0009360">
    <property type="term" value="C:DNA polymerase III complex"/>
    <property type="evidence" value="ECO:0007669"/>
    <property type="project" value="InterPro"/>
</dbReference>
<evidence type="ECO:0000256" key="5">
    <source>
        <dbReference type="ARBA" id="ARBA00022695"/>
    </source>
</evidence>
<dbReference type="Gene3D" id="3.10.150.10">
    <property type="entry name" value="DNA Polymerase III, subunit A, domain 2"/>
    <property type="match status" value="2"/>
</dbReference>
<keyword evidence="7" id="KW-0239">DNA-directed DNA polymerase</keyword>
<evidence type="ECO:0000256" key="4">
    <source>
        <dbReference type="ARBA" id="ARBA00022679"/>
    </source>
</evidence>
<evidence type="ECO:0000313" key="10">
    <source>
        <dbReference type="EMBL" id="KKK73789.1"/>
    </source>
</evidence>
<keyword evidence="6" id="KW-0235">DNA replication</keyword>
<keyword evidence="3" id="KW-0963">Cytoplasm</keyword>
<evidence type="ECO:0000259" key="9">
    <source>
        <dbReference type="Pfam" id="PF02767"/>
    </source>
</evidence>
<dbReference type="GO" id="GO:0003677">
    <property type="term" value="F:DNA binding"/>
    <property type="evidence" value="ECO:0007669"/>
    <property type="project" value="UniProtKB-KW"/>
</dbReference>
<gene>
    <name evidence="10" type="ORF">LCGC14_2890300</name>
</gene>
<evidence type="ECO:0000256" key="3">
    <source>
        <dbReference type="ARBA" id="ARBA00022490"/>
    </source>
</evidence>
<comment type="caution">
    <text evidence="10">The sequence shown here is derived from an EMBL/GenBank/DDBJ whole genome shotgun (WGS) entry which is preliminary data.</text>
</comment>
<evidence type="ECO:0000256" key="8">
    <source>
        <dbReference type="ARBA" id="ARBA00023125"/>
    </source>
</evidence>
<organism evidence="10">
    <name type="scientific">marine sediment metagenome</name>
    <dbReference type="NCBI Taxonomy" id="412755"/>
    <lineage>
        <taxon>unclassified sequences</taxon>
        <taxon>metagenomes</taxon>
        <taxon>ecological metagenomes</taxon>
    </lineage>
</organism>
<dbReference type="InterPro" id="IPR046938">
    <property type="entry name" value="DNA_clamp_sf"/>
</dbReference>
<dbReference type="AlphaFoldDB" id="A0A0F9A5B0"/>
<evidence type="ECO:0000256" key="1">
    <source>
        <dbReference type="ARBA" id="ARBA00004496"/>
    </source>
</evidence>
<dbReference type="GO" id="GO:0003887">
    <property type="term" value="F:DNA-directed DNA polymerase activity"/>
    <property type="evidence" value="ECO:0007669"/>
    <property type="project" value="UniProtKB-KW"/>
</dbReference>
<keyword evidence="4" id="KW-0808">Transferase</keyword>
<dbReference type="GO" id="GO:0006271">
    <property type="term" value="P:DNA strand elongation involved in DNA replication"/>
    <property type="evidence" value="ECO:0007669"/>
    <property type="project" value="TreeGrafter"/>
</dbReference>
<dbReference type="GO" id="GO:0005737">
    <property type="term" value="C:cytoplasm"/>
    <property type="evidence" value="ECO:0007669"/>
    <property type="project" value="UniProtKB-SubCell"/>
</dbReference>
<keyword evidence="8" id="KW-0238">DNA-binding</keyword>
<evidence type="ECO:0000256" key="2">
    <source>
        <dbReference type="ARBA" id="ARBA00010752"/>
    </source>
</evidence>
<dbReference type="InterPro" id="IPR001001">
    <property type="entry name" value="DNA_polIII_beta"/>
</dbReference>
<evidence type="ECO:0000256" key="7">
    <source>
        <dbReference type="ARBA" id="ARBA00022932"/>
    </source>
</evidence>
<proteinExistence type="inferred from homology"/>
<dbReference type="PANTHER" id="PTHR30478">
    <property type="entry name" value="DNA POLYMERASE III SUBUNIT BETA"/>
    <property type="match status" value="1"/>
</dbReference>
<dbReference type="InterPro" id="IPR022637">
    <property type="entry name" value="DNA_polIII_beta_cen"/>
</dbReference>
<name>A0A0F9A5B0_9ZZZZ</name>
<feature type="domain" description="DNA polymerase III beta sliding clamp central" evidence="9">
    <location>
        <begin position="15"/>
        <end position="78"/>
    </location>
</feature>
<protein>
    <recommendedName>
        <fullName evidence="9">DNA polymerase III beta sliding clamp central domain-containing protein</fullName>
    </recommendedName>
</protein>
<reference evidence="10" key="1">
    <citation type="journal article" date="2015" name="Nature">
        <title>Complex archaea that bridge the gap between prokaryotes and eukaryotes.</title>
        <authorList>
            <person name="Spang A."/>
            <person name="Saw J.H."/>
            <person name="Jorgensen S.L."/>
            <person name="Zaremba-Niedzwiedzka K."/>
            <person name="Martijn J."/>
            <person name="Lind A.E."/>
            <person name="van Eijk R."/>
            <person name="Schleper C."/>
            <person name="Guy L."/>
            <person name="Ettema T.J."/>
        </authorList>
    </citation>
    <scope>NUCLEOTIDE SEQUENCE</scope>
</reference>
<accession>A0A0F9A5B0</accession>
<dbReference type="SUPFAM" id="SSF55979">
    <property type="entry name" value="DNA clamp"/>
    <property type="match status" value="1"/>
</dbReference>
<comment type="subcellular location">
    <subcellularLocation>
        <location evidence="1">Cytoplasm</location>
    </subcellularLocation>
</comment>
<dbReference type="PANTHER" id="PTHR30478:SF0">
    <property type="entry name" value="BETA SLIDING CLAMP"/>
    <property type="match status" value="1"/>
</dbReference>
<keyword evidence="5" id="KW-0548">Nucleotidyltransferase</keyword>
<feature type="non-terminal residue" evidence="10">
    <location>
        <position position="268"/>
    </location>
</feature>
<evidence type="ECO:0000256" key="6">
    <source>
        <dbReference type="ARBA" id="ARBA00022705"/>
    </source>
</evidence>
<dbReference type="GO" id="GO:0008408">
    <property type="term" value="F:3'-5' exonuclease activity"/>
    <property type="evidence" value="ECO:0007669"/>
    <property type="project" value="InterPro"/>
</dbReference>
<comment type="similarity">
    <text evidence="2">Belongs to the beta sliding clamp family.</text>
</comment>